<evidence type="ECO:0000313" key="3">
    <source>
        <dbReference type="RefSeq" id="XP_016718680.1"/>
    </source>
</evidence>
<sequence length="497" mass="56792">MKDFQAYFGHVYFGHAYFGHVYFGYAYFGHVLTLSNHKLDRPIVKKLERVLVNAAWLRFLPHSWVEFATLGCSDHCTSIVWLERPPTMAKAEELESFQVALLWDDLVRNGPIGQVRAGLLVLQEAESSGNRLESFDQISAVVLGFCQNLLGTVDSNVVECLDFLLQELLPKLFNNAHRVLNIPITNKEINVTIFGQGNEKAPGLDSFMTFFFKSAWSIVGPNFFKSVCLFRGRSITDNTILAHELMRGYGRRHISPRCALKVDLQKTFDYLHWAFLLSILRAQGFLGKFLKWTEVCLTTPRFFVSLNGSLVEFFRGRRGIRQGDPLCPYLFVLAMNVLSKLLDVATINDVFKDHLKCLRFYLVSRLQLNASKSELFVAEVPQKELVFMTTCIGFKVGRLPMRYLGVPLISRKLSRSNCADLTNRILDKIQGWSTKHLSYAGRLQLIKAMIFSVEAYWIRQFLMHKIVLKKERGIFGLLGWSFLIGSQLEITSLLLGF</sequence>
<accession>A0A1U8LVS7</accession>
<proteinExistence type="predicted"/>
<name>A0A1U8LVS7_GOSHI</name>
<evidence type="ECO:0000259" key="1">
    <source>
        <dbReference type="Pfam" id="PF00078"/>
    </source>
</evidence>
<reference evidence="3" key="2">
    <citation type="submission" date="2025-08" db="UniProtKB">
        <authorList>
            <consortium name="RefSeq"/>
        </authorList>
    </citation>
    <scope>IDENTIFICATION</scope>
</reference>
<dbReference type="RefSeq" id="XP_016718680.1">
    <property type="nucleotide sequence ID" value="XM_016863191.1"/>
</dbReference>
<gene>
    <name evidence="3" type="primary">LOC107931322</name>
</gene>
<dbReference type="OrthoDB" id="1934719at2759"/>
<dbReference type="AlphaFoldDB" id="A0A1U8LVS7"/>
<keyword evidence="2" id="KW-1185">Reference proteome</keyword>
<dbReference type="Pfam" id="PF00078">
    <property type="entry name" value="RVT_1"/>
    <property type="match status" value="1"/>
</dbReference>
<dbReference type="STRING" id="3635.A0A1U8LVS7"/>
<dbReference type="KEGG" id="ghi:107931322"/>
<organism evidence="2 3">
    <name type="scientific">Gossypium hirsutum</name>
    <name type="common">Upland cotton</name>
    <name type="synonym">Gossypium mexicanum</name>
    <dbReference type="NCBI Taxonomy" id="3635"/>
    <lineage>
        <taxon>Eukaryota</taxon>
        <taxon>Viridiplantae</taxon>
        <taxon>Streptophyta</taxon>
        <taxon>Embryophyta</taxon>
        <taxon>Tracheophyta</taxon>
        <taxon>Spermatophyta</taxon>
        <taxon>Magnoliopsida</taxon>
        <taxon>eudicotyledons</taxon>
        <taxon>Gunneridae</taxon>
        <taxon>Pentapetalae</taxon>
        <taxon>rosids</taxon>
        <taxon>malvids</taxon>
        <taxon>Malvales</taxon>
        <taxon>Malvaceae</taxon>
        <taxon>Malvoideae</taxon>
        <taxon>Gossypium</taxon>
    </lineage>
</organism>
<reference evidence="2" key="1">
    <citation type="journal article" date="2020" name="Nat. Genet.">
        <title>Genomic diversifications of five Gossypium allopolyploid species and their impact on cotton improvement.</title>
        <authorList>
            <person name="Chen Z.J."/>
            <person name="Sreedasyam A."/>
            <person name="Ando A."/>
            <person name="Song Q."/>
            <person name="De Santiago L.M."/>
            <person name="Hulse-Kemp A.M."/>
            <person name="Ding M."/>
            <person name="Ye W."/>
            <person name="Kirkbride R.C."/>
            <person name="Jenkins J."/>
            <person name="Plott C."/>
            <person name="Lovell J."/>
            <person name="Lin Y.M."/>
            <person name="Vaughn R."/>
            <person name="Liu B."/>
            <person name="Simpson S."/>
            <person name="Scheffler B.E."/>
            <person name="Wen L."/>
            <person name="Saski C.A."/>
            <person name="Grover C.E."/>
            <person name="Hu G."/>
            <person name="Conover J.L."/>
            <person name="Carlson J.W."/>
            <person name="Shu S."/>
            <person name="Boston L.B."/>
            <person name="Williams M."/>
            <person name="Peterson D.G."/>
            <person name="McGee K."/>
            <person name="Jones D.C."/>
            <person name="Wendel J.F."/>
            <person name="Stelly D.M."/>
            <person name="Grimwood J."/>
            <person name="Schmutz J."/>
        </authorList>
    </citation>
    <scope>NUCLEOTIDE SEQUENCE [LARGE SCALE GENOMIC DNA]</scope>
    <source>
        <strain evidence="2">cv. TM-1</strain>
    </source>
</reference>
<dbReference type="GeneID" id="107931322"/>
<dbReference type="PANTHER" id="PTHR33116:SF80">
    <property type="entry name" value="REVERSE TRANSCRIPTASE ZINC-BINDING DOMAIN-CONTAINING PROTEIN"/>
    <property type="match status" value="1"/>
</dbReference>
<dbReference type="Proteomes" id="UP000818029">
    <property type="component" value="Chromosome D09"/>
</dbReference>
<dbReference type="PaxDb" id="3635-A0A1U8LVS7"/>
<protein>
    <recommendedName>
        <fullName evidence="1">Reverse transcriptase domain-containing protein</fullName>
    </recommendedName>
</protein>
<dbReference type="InterPro" id="IPR000477">
    <property type="entry name" value="RT_dom"/>
</dbReference>
<dbReference type="PANTHER" id="PTHR33116">
    <property type="entry name" value="REVERSE TRANSCRIPTASE ZINC-BINDING DOMAIN-CONTAINING PROTEIN-RELATED-RELATED"/>
    <property type="match status" value="1"/>
</dbReference>
<evidence type="ECO:0000313" key="2">
    <source>
        <dbReference type="Proteomes" id="UP000818029"/>
    </source>
</evidence>
<feature type="domain" description="Reverse transcriptase" evidence="1">
    <location>
        <begin position="237"/>
        <end position="346"/>
    </location>
</feature>